<dbReference type="RefSeq" id="WP_143371779.1">
    <property type="nucleotide sequence ID" value="NZ_VJVZ01000001.1"/>
</dbReference>
<evidence type="ECO:0000256" key="1">
    <source>
        <dbReference type="SAM" id="SignalP"/>
    </source>
</evidence>
<sequence length="587" mass="65438">MDFVKKHIRTLFVVVLSIVATSVYAQEPTDKEIGFDAEVIKKEMYASGTFMNKSFVDNQLAEIRKQMLERYKLGLEKWVDKQLSIINPQANKGLDIGIGTQTLSGGQCELTNFEATNPLAPWELKYNIPNASGNYAYLTNYTSQTGITGNSYSYQSEQRYLVGTSTTITDPYINAVAQNNPQLNIDPNIDTKFIKIGNSGAGYKSEIIRKTFTINSPDDFIYYNYAIVLQDPQHSLRPFFSVRMYNSSGALIPCSQIIFEARPGIPGFIETTTGSKIWVRPWATNIIKPNAFNVTGSVTLEITVTDCGAGGHFGYGYFDIKCKTVDDMIQVESNLCAGSNTQFTSPVSNFNSNYHWIIKNSAGTIVGEVDGTAPVFAFPSAGSFTVTLQIPYFTTDTGCNIKSEFTKSVVVNSCPDLPCQECSSFNLIRGEKYVISGWVKQRSALDQEIQVRTYTGSYIQVSFEDTGNAILSTVQAVPTGEIIDGWQRMYGEFTVPATVDDMNITLKNTGTNLAYFDDIRVHPINGNMKSFVYDQQTQKLMAELDENNYSTFYEYDKEGGLIRIKKETEEGVYTIQETRSSNPKKSN</sequence>
<gene>
    <name evidence="2" type="ORF">FMM05_02615</name>
</gene>
<protein>
    <recommendedName>
        <fullName evidence="4">YD repeat-containing protein</fullName>
    </recommendedName>
</protein>
<proteinExistence type="predicted"/>
<dbReference type="Gene3D" id="2.60.120.260">
    <property type="entry name" value="Galactose-binding domain-like"/>
    <property type="match status" value="1"/>
</dbReference>
<dbReference type="AlphaFoldDB" id="A0A552VAP6"/>
<feature type="chain" id="PRO_5022081416" description="YD repeat-containing protein" evidence="1">
    <location>
        <begin position="26"/>
        <end position="587"/>
    </location>
</feature>
<reference evidence="2 3" key="1">
    <citation type="submission" date="2019-07" db="EMBL/GenBank/DDBJ databases">
        <title>Flavobacterium sp. nov., isolated from glacier ice.</title>
        <authorList>
            <person name="Liu Q."/>
            <person name="Xin Y.-H."/>
        </authorList>
    </citation>
    <scope>NUCLEOTIDE SEQUENCE [LARGE SCALE GENOMIC DNA]</scope>
    <source>
        <strain evidence="2 3">ZT4R6</strain>
    </source>
</reference>
<evidence type="ECO:0000313" key="2">
    <source>
        <dbReference type="EMBL" id="TRW27551.1"/>
    </source>
</evidence>
<accession>A0A552VAP6</accession>
<evidence type="ECO:0008006" key="4">
    <source>
        <dbReference type="Google" id="ProtNLM"/>
    </source>
</evidence>
<evidence type="ECO:0000313" key="3">
    <source>
        <dbReference type="Proteomes" id="UP000320643"/>
    </source>
</evidence>
<dbReference type="OrthoDB" id="627712at2"/>
<dbReference type="Proteomes" id="UP000320643">
    <property type="component" value="Unassembled WGS sequence"/>
</dbReference>
<organism evidence="2 3">
    <name type="scientific">Flavobacterium zepuense</name>
    <dbReference type="NCBI Taxonomy" id="2593302"/>
    <lineage>
        <taxon>Bacteria</taxon>
        <taxon>Pseudomonadati</taxon>
        <taxon>Bacteroidota</taxon>
        <taxon>Flavobacteriia</taxon>
        <taxon>Flavobacteriales</taxon>
        <taxon>Flavobacteriaceae</taxon>
        <taxon>Flavobacterium</taxon>
    </lineage>
</organism>
<keyword evidence="3" id="KW-1185">Reference proteome</keyword>
<dbReference type="EMBL" id="VJVZ01000001">
    <property type="protein sequence ID" value="TRW27551.1"/>
    <property type="molecule type" value="Genomic_DNA"/>
</dbReference>
<keyword evidence="1" id="KW-0732">Signal</keyword>
<comment type="caution">
    <text evidence="2">The sequence shown here is derived from an EMBL/GenBank/DDBJ whole genome shotgun (WGS) entry which is preliminary data.</text>
</comment>
<name>A0A552VAP6_9FLAO</name>
<feature type="signal peptide" evidence="1">
    <location>
        <begin position="1"/>
        <end position="25"/>
    </location>
</feature>